<reference evidence="3" key="1">
    <citation type="journal article" date="2019" name="Int. J. Syst. Evol. Microbiol.">
        <title>The Global Catalogue of Microorganisms (GCM) 10K type strain sequencing project: providing services to taxonomists for standard genome sequencing and annotation.</title>
        <authorList>
            <consortium name="The Broad Institute Genomics Platform"/>
            <consortium name="The Broad Institute Genome Sequencing Center for Infectious Disease"/>
            <person name="Wu L."/>
            <person name="Ma J."/>
        </authorList>
    </citation>
    <scope>NUCLEOTIDE SEQUENCE [LARGE SCALE GENOMIC DNA]</scope>
    <source>
        <strain evidence="3">CGMCC 4.7289</strain>
    </source>
</reference>
<feature type="region of interest" description="Disordered" evidence="1">
    <location>
        <begin position="12"/>
        <end position="31"/>
    </location>
</feature>
<dbReference type="EMBL" id="JBHSAY010000008">
    <property type="protein sequence ID" value="MFC4131872.1"/>
    <property type="molecule type" value="Genomic_DNA"/>
</dbReference>
<comment type="caution">
    <text evidence="2">The sequence shown here is derived from an EMBL/GenBank/DDBJ whole genome shotgun (WGS) entry which is preliminary data.</text>
</comment>
<accession>A0ABV8LLM1</accession>
<evidence type="ECO:0000313" key="2">
    <source>
        <dbReference type="EMBL" id="MFC4131872.1"/>
    </source>
</evidence>
<evidence type="ECO:0000256" key="1">
    <source>
        <dbReference type="SAM" id="MobiDB-lite"/>
    </source>
</evidence>
<evidence type="ECO:0008006" key="4">
    <source>
        <dbReference type="Google" id="ProtNLM"/>
    </source>
</evidence>
<sequence>MLMLAAGCATGGTPAGLADSPSAPPEQPKVGDCRVALGTYQMKVDCLQPHSGETVFVASLAGAFSSASEPPKATDESQRQGHQGSALHLRSTDRS</sequence>
<name>A0ABV8LLM1_9ACTN</name>
<organism evidence="2 3">
    <name type="scientific">Hamadaea flava</name>
    <dbReference type="NCBI Taxonomy" id="1742688"/>
    <lineage>
        <taxon>Bacteria</taxon>
        <taxon>Bacillati</taxon>
        <taxon>Actinomycetota</taxon>
        <taxon>Actinomycetes</taxon>
        <taxon>Micromonosporales</taxon>
        <taxon>Micromonosporaceae</taxon>
        <taxon>Hamadaea</taxon>
    </lineage>
</organism>
<gene>
    <name evidence="2" type="ORF">ACFOZ4_14785</name>
</gene>
<protein>
    <recommendedName>
        <fullName evidence="4">Lipoprotein</fullName>
    </recommendedName>
</protein>
<feature type="region of interest" description="Disordered" evidence="1">
    <location>
        <begin position="65"/>
        <end position="95"/>
    </location>
</feature>
<dbReference type="Proteomes" id="UP001595816">
    <property type="component" value="Unassembled WGS sequence"/>
</dbReference>
<keyword evidence="3" id="KW-1185">Reference proteome</keyword>
<evidence type="ECO:0000313" key="3">
    <source>
        <dbReference type="Proteomes" id="UP001595816"/>
    </source>
</evidence>
<proteinExistence type="predicted"/>
<dbReference type="RefSeq" id="WP_382189947.1">
    <property type="nucleotide sequence ID" value="NZ_JBHSAY010000008.1"/>
</dbReference>